<name>A0A7Y6NPK9_9BURK</name>
<evidence type="ECO:0000256" key="7">
    <source>
        <dbReference type="RuleBase" id="RU364038"/>
    </source>
</evidence>
<feature type="domain" description="Thioredoxin-like fold" evidence="9">
    <location>
        <begin position="112"/>
        <end position="232"/>
    </location>
</feature>
<dbReference type="Gene3D" id="3.10.450.70">
    <property type="entry name" value="Disulphide bond isomerase, DsbC/G, N-terminal"/>
    <property type="match status" value="1"/>
</dbReference>
<keyword evidence="6 7" id="KW-0676">Redox-active center</keyword>
<evidence type="ECO:0000256" key="3">
    <source>
        <dbReference type="ARBA" id="ARBA00022729"/>
    </source>
</evidence>
<dbReference type="InterPro" id="IPR036249">
    <property type="entry name" value="Thioredoxin-like_sf"/>
</dbReference>
<dbReference type="Gene3D" id="3.40.30.10">
    <property type="entry name" value="Glutaredoxin"/>
    <property type="match status" value="1"/>
</dbReference>
<dbReference type="InterPro" id="IPR009094">
    <property type="entry name" value="DiS-bond_isomerase_DsbC/G_N_sf"/>
</dbReference>
<comment type="similarity">
    <text evidence="2 7">Belongs to the thioredoxin family. DsbC subfamily.</text>
</comment>
<dbReference type="InterPro" id="IPR033954">
    <property type="entry name" value="DiS-bond_Isoase_DsbC/G"/>
</dbReference>
<dbReference type="InterPro" id="IPR051470">
    <property type="entry name" value="Thiol:disulfide_interchange"/>
</dbReference>
<keyword evidence="4 7" id="KW-0574">Periplasm</keyword>
<protein>
    <recommendedName>
        <fullName evidence="7">Thiol:disulfide interchange protein</fullName>
    </recommendedName>
</protein>
<dbReference type="Pfam" id="PF10411">
    <property type="entry name" value="DsbC_N"/>
    <property type="match status" value="1"/>
</dbReference>
<feature type="domain" description="Disulphide bond isomerase DsbC/G N-terminal" evidence="8">
    <location>
        <begin position="22"/>
        <end position="88"/>
    </location>
</feature>
<comment type="function">
    <text evidence="7">Required for disulfide bond formation in some periplasmic proteins. Acts by transferring its disulfide bond to other proteins and is reduced in the process.</text>
</comment>
<keyword evidence="11" id="KW-1185">Reference proteome</keyword>
<accession>A0A7Y6NPK9</accession>
<dbReference type="Proteomes" id="UP000529637">
    <property type="component" value="Unassembled WGS sequence"/>
</dbReference>
<comment type="subcellular location">
    <subcellularLocation>
        <location evidence="1 7">Periplasm</location>
    </subcellularLocation>
</comment>
<dbReference type="PANTHER" id="PTHR35272">
    <property type="entry name" value="THIOL:DISULFIDE INTERCHANGE PROTEIN DSBC-RELATED"/>
    <property type="match status" value="1"/>
</dbReference>
<dbReference type="SUPFAM" id="SSF54423">
    <property type="entry name" value="DsbC/DsbG N-terminal domain-like"/>
    <property type="match status" value="1"/>
</dbReference>
<keyword evidence="5" id="KW-1015">Disulfide bond</keyword>
<evidence type="ECO:0000256" key="6">
    <source>
        <dbReference type="ARBA" id="ARBA00023284"/>
    </source>
</evidence>
<evidence type="ECO:0000256" key="4">
    <source>
        <dbReference type="ARBA" id="ARBA00022764"/>
    </source>
</evidence>
<dbReference type="InterPro" id="IPR018950">
    <property type="entry name" value="DiS-bond_isomerase_DsbC/G_N"/>
</dbReference>
<comment type="caution">
    <text evidence="10">The sequence shown here is derived from an EMBL/GenBank/DDBJ whole genome shotgun (WGS) entry which is preliminary data.</text>
</comment>
<evidence type="ECO:0000313" key="10">
    <source>
        <dbReference type="EMBL" id="NUZ07018.1"/>
    </source>
</evidence>
<reference evidence="10 11" key="1">
    <citation type="submission" date="2020-06" db="EMBL/GenBank/DDBJ databases">
        <title>Schlegella sp. ID0723 isolated from air conditioner.</title>
        <authorList>
            <person name="Kim D.Y."/>
            <person name="Kim D.-U."/>
        </authorList>
    </citation>
    <scope>NUCLEOTIDE SEQUENCE [LARGE SCALE GENOMIC DNA]</scope>
    <source>
        <strain evidence="10 11">ID0723</strain>
    </source>
</reference>
<evidence type="ECO:0000256" key="2">
    <source>
        <dbReference type="ARBA" id="ARBA00009813"/>
    </source>
</evidence>
<sequence length="253" mass="27956">MSKTLRWLAVAAAAALLGQPGFAQDAQIRKAIAERLPDFPRIDEITKTPIPGIYELRVGTDVLYTDEQGTYLIEGQLIDTRTRANLTEQRIAKLTAIDFSKLPLKDAMVWKQGNGSRKMAVFADPNCGYCKRFERDLQQVKDVTVYTFLYPILGPDSSEKSRNIWCAKDSTKAWRDWMLEGTPAPAANCDTSALQRNTALGQRHRVRGTPGLVFEDGTHLPGAVGVEQIERQLLASRSKGELGASAGRPVIPN</sequence>
<dbReference type="PANTHER" id="PTHR35272:SF3">
    <property type="entry name" value="THIOL:DISULFIDE INTERCHANGE PROTEIN DSBC"/>
    <property type="match status" value="1"/>
</dbReference>
<dbReference type="GO" id="GO:0042597">
    <property type="term" value="C:periplasmic space"/>
    <property type="evidence" value="ECO:0007669"/>
    <property type="project" value="UniProtKB-SubCell"/>
</dbReference>
<evidence type="ECO:0000259" key="9">
    <source>
        <dbReference type="Pfam" id="PF13098"/>
    </source>
</evidence>
<feature type="signal peptide" evidence="7">
    <location>
        <begin position="1"/>
        <end position="23"/>
    </location>
</feature>
<proteinExistence type="inferred from homology"/>
<dbReference type="EMBL" id="JABWMJ010000006">
    <property type="protein sequence ID" value="NUZ07018.1"/>
    <property type="molecule type" value="Genomic_DNA"/>
</dbReference>
<gene>
    <name evidence="10" type="ORF">HQN59_14730</name>
</gene>
<evidence type="ECO:0000256" key="1">
    <source>
        <dbReference type="ARBA" id="ARBA00004418"/>
    </source>
</evidence>
<dbReference type="RefSeq" id="WP_176069856.1">
    <property type="nucleotide sequence ID" value="NZ_JABWMJ010000006.1"/>
</dbReference>
<feature type="chain" id="PRO_5031591246" description="Thiol:disulfide interchange protein" evidence="7">
    <location>
        <begin position="24"/>
        <end position="253"/>
    </location>
</feature>
<keyword evidence="3 7" id="KW-0732">Signal</keyword>
<evidence type="ECO:0000256" key="5">
    <source>
        <dbReference type="ARBA" id="ARBA00023157"/>
    </source>
</evidence>
<dbReference type="CDD" id="cd03020">
    <property type="entry name" value="DsbA_DsbC_DsbG"/>
    <property type="match status" value="1"/>
</dbReference>
<dbReference type="SUPFAM" id="SSF52833">
    <property type="entry name" value="Thioredoxin-like"/>
    <property type="match status" value="1"/>
</dbReference>
<organism evidence="10 11">
    <name type="scientific">Piscinibacter koreensis</name>
    <dbReference type="NCBI Taxonomy" id="2742824"/>
    <lineage>
        <taxon>Bacteria</taxon>
        <taxon>Pseudomonadati</taxon>
        <taxon>Pseudomonadota</taxon>
        <taxon>Betaproteobacteria</taxon>
        <taxon>Burkholderiales</taxon>
        <taxon>Sphaerotilaceae</taxon>
        <taxon>Piscinibacter</taxon>
    </lineage>
</organism>
<evidence type="ECO:0000259" key="8">
    <source>
        <dbReference type="Pfam" id="PF10411"/>
    </source>
</evidence>
<dbReference type="Pfam" id="PF13098">
    <property type="entry name" value="Thioredoxin_2"/>
    <property type="match status" value="1"/>
</dbReference>
<dbReference type="AlphaFoldDB" id="A0A7Y6NPK9"/>
<evidence type="ECO:0000313" key="11">
    <source>
        <dbReference type="Proteomes" id="UP000529637"/>
    </source>
</evidence>
<dbReference type="InterPro" id="IPR012336">
    <property type="entry name" value="Thioredoxin-like_fold"/>
</dbReference>